<feature type="transmembrane region" description="Helical" evidence="1">
    <location>
        <begin position="58"/>
        <end position="76"/>
    </location>
</feature>
<protein>
    <submittedName>
        <fullName evidence="2">Uncharacterized protein</fullName>
    </submittedName>
</protein>
<gene>
    <name evidence="2" type="ORF">XENOCAPTIV_010040</name>
</gene>
<sequence>YDDGFSVKHSAAARFQRNHRLISDILSEIVVPDVRSVVTTARMQVLKRQVQSLMVHQVGWLNILCFQIVACVRLMLMKLRLQRPSLTNSLFHLLRLTHPRLALILQPLCPSPPGRAALLSAVLPVMTATACPLQQMVTLEQQQCQTPQQDRKRLTRGLQHLPVPQKK</sequence>
<dbReference type="PANTHER" id="PTHR46232">
    <property type="entry name" value="SMARCE1 REGULATOR OF CHROMATIN"/>
    <property type="match status" value="1"/>
</dbReference>
<name>A0ABV0SG32_9TELE</name>
<reference evidence="2 3" key="1">
    <citation type="submission" date="2021-06" db="EMBL/GenBank/DDBJ databases">
        <authorList>
            <person name="Palmer J.M."/>
        </authorList>
    </citation>
    <scope>NUCLEOTIDE SEQUENCE [LARGE SCALE GENOMIC DNA]</scope>
    <source>
        <strain evidence="2 3">XC_2019</strain>
        <tissue evidence="2">Muscle</tissue>
    </source>
</reference>
<dbReference type="EMBL" id="JAHRIN010077840">
    <property type="protein sequence ID" value="MEQ2218922.1"/>
    <property type="molecule type" value="Genomic_DNA"/>
</dbReference>
<comment type="caution">
    <text evidence="2">The sequence shown here is derived from an EMBL/GenBank/DDBJ whole genome shotgun (WGS) entry which is preliminary data.</text>
</comment>
<dbReference type="Proteomes" id="UP001434883">
    <property type="component" value="Unassembled WGS sequence"/>
</dbReference>
<keyword evidence="1" id="KW-1133">Transmembrane helix</keyword>
<keyword evidence="3" id="KW-1185">Reference proteome</keyword>
<feature type="non-terminal residue" evidence="2">
    <location>
        <position position="1"/>
    </location>
</feature>
<proteinExistence type="predicted"/>
<accession>A0ABV0SG32</accession>
<evidence type="ECO:0000313" key="3">
    <source>
        <dbReference type="Proteomes" id="UP001434883"/>
    </source>
</evidence>
<organism evidence="2 3">
    <name type="scientific">Xenoophorus captivus</name>
    <dbReference type="NCBI Taxonomy" id="1517983"/>
    <lineage>
        <taxon>Eukaryota</taxon>
        <taxon>Metazoa</taxon>
        <taxon>Chordata</taxon>
        <taxon>Craniata</taxon>
        <taxon>Vertebrata</taxon>
        <taxon>Euteleostomi</taxon>
        <taxon>Actinopterygii</taxon>
        <taxon>Neopterygii</taxon>
        <taxon>Teleostei</taxon>
        <taxon>Neoteleostei</taxon>
        <taxon>Acanthomorphata</taxon>
        <taxon>Ovalentaria</taxon>
        <taxon>Atherinomorphae</taxon>
        <taxon>Cyprinodontiformes</taxon>
        <taxon>Goodeidae</taxon>
        <taxon>Xenoophorus</taxon>
    </lineage>
</organism>
<keyword evidence="1" id="KW-0812">Transmembrane</keyword>
<dbReference type="PANTHER" id="PTHR46232:SF1">
    <property type="entry name" value="SWI_SNF-RELATED MATRIX-ASSOCIATED ACTIN-DEPENDENT REGULATOR OF CHROMATIN SUBFAMILY E MEMBER 1"/>
    <property type="match status" value="1"/>
</dbReference>
<evidence type="ECO:0000313" key="2">
    <source>
        <dbReference type="EMBL" id="MEQ2218922.1"/>
    </source>
</evidence>
<evidence type="ECO:0000256" key="1">
    <source>
        <dbReference type="SAM" id="Phobius"/>
    </source>
</evidence>
<keyword evidence="1" id="KW-0472">Membrane</keyword>